<dbReference type="FunFam" id="3.30.70.100:FF:000008">
    <property type="entry name" value="Copper transport protein ATOX1"/>
    <property type="match status" value="1"/>
</dbReference>
<sequence length="74" mass="8029">MSASSNHYQFNVVMTCSGCSGAVNRALSKLEPEVSNIDISLEHQTVDVTSSLPYDTVLEKIKKTGKEVKSGRVI</sequence>
<keyword evidence="10" id="KW-1185">Reference proteome</keyword>
<keyword evidence="1" id="KW-0813">Transport</keyword>
<dbReference type="PROSITE" id="PS01047">
    <property type="entry name" value="HMA_1"/>
    <property type="match status" value="1"/>
</dbReference>
<dbReference type="CDD" id="cd00371">
    <property type="entry name" value="HMA"/>
    <property type="match status" value="1"/>
</dbReference>
<dbReference type="AlphaFoldDB" id="A0AAV5S707"/>
<keyword evidence="3" id="KW-0187">Copper transport</keyword>
<proteinExistence type="inferred from homology"/>
<feature type="domain" description="HMA" evidence="8">
    <location>
        <begin position="5"/>
        <end position="69"/>
    </location>
</feature>
<dbReference type="PANTHER" id="PTHR46365:SF1">
    <property type="entry name" value="COPPER TRANSPORT PROTEIN ATOX1"/>
    <property type="match status" value="1"/>
</dbReference>
<evidence type="ECO:0000256" key="1">
    <source>
        <dbReference type="ARBA" id="ARBA00022448"/>
    </source>
</evidence>
<comment type="caution">
    <text evidence="9">The sequence shown here is derived from an EMBL/GenBank/DDBJ whole genome shotgun (WGS) entry which is preliminary data.</text>
</comment>
<dbReference type="GO" id="GO:0006825">
    <property type="term" value="P:copper ion transport"/>
    <property type="evidence" value="ECO:0007669"/>
    <property type="project" value="UniProtKB-KW"/>
</dbReference>
<dbReference type="PROSITE" id="PS50846">
    <property type="entry name" value="HMA_2"/>
    <property type="match status" value="1"/>
</dbReference>
<dbReference type="GO" id="GO:0005829">
    <property type="term" value="C:cytosol"/>
    <property type="evidence" value="ECO:0007669"/>
    <property type="project" value="TreeGrafter"/>
</dbReference>
<dbReference type="GO" id="GO:0016531">
    <property type="term" value="F:copper chaperone activity"/>
    <property type="evidence" value="ECO:0007669"/>
    <property type="project" value="TreeGrafter"/>
</dbReference>
<comment type="similarity">
    <text evidence="7">Belongs to the ATX1 family.</text>
</comment>
<protein>
    <submittedName>
        <fullName evidence="9">Copper metallochaperone</fullName>
    </submittedName>
</protein>
<evidence type="ECO:0000256" key="7">
    <source>
        <dbReference type="ARBA" id="ARBA00038171"/>
    </source>
</evidence>
<evidence type="ECO:0000313" key="10">
    <source>
        <dbReference type="Proteomes" id="UP001377567"/>
    </source>
</evidence>
<keyword evidence="6" id="KW-0143">Chaperone</keyword>
<dbReference type="PANTHER" id="PTHR46365">
    <property type="entry name" value="COPPER TRANSPORT PROTEIN ATOX1"/>
    <property type="match status" value="1"/>
</dbReference>
<dbReference type="InterPro" id="IPR036163">
    <property type="entry name" value="HMA_dom_sf"/>
</dbReference>
<evidence type="ECO:0000256" key="5">
    <source>
        <dbReference type="ARBA" id="ARBA00023065"/>
    </source>
</evidence>
<reference evidence="9 10" key="1">
    <citation type="journal article" date="2023" name="Elife">
        <title>Identification of key yeast species and microbe-microbe interactions impacting larval growth of Drosophila in the wild.</title>
        <authorList>
            <person name="Mure A."/>
            <person name="Sugiura Y."/>
            <person name="Maeda R."/>
            <person name="Honda K."/>
            <person name="Sakurai N."/>
            <person name="Takahashi Y."/>
            <person name="Watada M."/>
            <person name="Katoh T."/>
            <person name="Gotoh A."/>
            <person name="Gotoh Y."/>
            <person name="Taniguchi I."/>
            <person name="Nakamura K."/>
            <person name="Hayashi T."/>
            <person name="Katayama T."/>
            <person name="Uemura T."/>
            <person name="Hattori Y."/>
        </authorList>
    </citation>
    <scope>NUCLEOTIDE SEQUENCE [LARGE SCALE GENOMIC DNA]</scope>
    <source>
        <strain evidence="9 10">KH-74</strain>
    </source>
</reference>
<dbReference type="Proteomes" id="UP001377567">
    <property type="component" value="Unassembled WGS sequence"/>
</dbReference>
<keyword evidence="5" id="KW-0406">Ion transport</keyword>
<dbReference type="Gene3D" id="3.30.70.100">
    <property type="match status" value="1"/>
</dbReference>
<evidence type="ECO:0000259" key="8">
    <source>
        <dbReference type="PROSITE" id="PS50846"/>
    </source>
</evidence>
<evidence type="ECO:0000256" key="2">
    <source>
        <dbReference type="ARBA" id="ARBA00022723"/>
    </source>
</evidence>
<organism evidence="9 10">
    <name type="scientific">Maudiozyma humilis</name>
    <name type="common">Sour dough yeast</name>
    <name type="synonym">Kazachstania humilis</name>
    <dbReference type="NCBI Taxonomy" id="51915"/>
    <lineage>
        <taxon>Eukaryota</taxon>
        <taxon>Fungi</taxon>
        <taxon>Dikarya</taxon>
        <taxon>Ascomycota</taxon>
        <taxon>Saccharomycotina</taxon>
        <taxon>Saccharomycetes</taxon>
        <taxon>Saccharomycetales</taxon>
        <taxon>Saccharomycetaceae</taxon>
        <taxon>Maudiozyma</taxon>
    </lineage>
</organism>
<dbReference type="InterPro" id="IPR051881">
    <property type="entry name" value="Copper_transport_ATOX1-like"/>
</dbReference>
<dbReference type="InterPro" id="IPR006121">
    <property type="entry name" value="HMA_dom"/>
</dbReference>
<dbReference type="InterPro" id="IPR017969">
    <property type="entry name" value="Heavy-metal-associated_CS"/>
</dbReference>
<evidence type="ECO:0000313" key="9">
    <source>
        <dbReference type="EMBL" id="GMM58842.1"/>
    </source>
</evidence>
<evidence type="ECO:0000256" key="4">
    <source>
        <dbReference type="ARBA" id="ARBA00023008"/>
    </source>
</evidence>
<dbReference type="Pfam" id="PF00403">
    <property type="entry name" value="HMA"/>
    <property type="match status" value="1"/>
</dbReference>
<name>A0AAV5S707_MAUHU</name>
<dbReference type="SUPFAM" id="SSF55008">
    <property type="entry name" value="HMA, heavy metal-associated domain"/>
    <property type="match status" value="1"/>
</dbReference>
<dbReference type="GO" id="GO:0046872">
    <property type="term" value="F:metal ion binding"/>
    <property type="evidence" value="ECO:0007669"/>
    <property type="project" value="UniProtKB-KW"/>
</dbReference>
<evidence type="ECO:0000256" key="6">
    <source>
        <dbReference type="ARBA" id="ARBA00023186"/>
    </source>
</evidence>
<evidence type="ECO:0000256" key="3">
    <source>
        <dbReference type="ARBA" id="ARBA00022796"/>
    </source>
</evidence>
<keyword evidence="2" id="KW-0479">Metal-binding</keyword>
<accession>A0AAV5S707</accession>
<gene>
    <name evidence="9" type="ORF">DAKH74_054590</name>
</gene>
<keyword evidence="4" id="KW-0186">Copper</keyword>
<dbReference type="EMBL" id="BTGD01000025">
    <property type="protein sequence ID" value="GMM58842.1"/>
    <property type="molecule type" value="Genomic_DNA"/>
</dbReference>